<accession>A0A229RVD6</accession>
<feature type="compositionally biased region" description="Basic and acidic residues" evidence="1">
    <location>
        <begin position="85"/>
        <end position="98"/>
    </location>
</feature>
<comment type="caution">
    <text evidence="3">The sequence shown here is derived from an EMBL/GenBank/DDBJ whole genome shotgun (WGS) entry which is preliminary data.</text>
</comment>
<feature type="domain" description="3-hydroxyacyl-CoA dehydrogenase NAD binding" evidence="2">
    <location>
        <begin position="2"/>
        <end position="49"/>
    </location>
</feature>
<dbReference type="InterPro" id="IPR006176">
    <property type="entry name" value="3-OHacyl-CoA_DH_NAD-bd"/>
</dbReference>
<name>A0A229RVD6_9PSEU</name>
<organism evidence="3 4">
    <name type="scientific">Amycolatopsis thailandensis</name>
    <dbReference type="NCBI Taxonomy" id="589330"/>
    <lineage>
        <taxon>Bacteria</taxon>
        <taxon>Bacillati</taxon>
        <taxon>Actinomycetota</taxon>
        <taxon>Actinomycetes</taxon>
        <taxon>Pseudonocardiales</taxon>
        <taxon>Pseudonocardiaceae</taxon>
        <taxon>Amycolatopsis</taxon>
    </lineage>
</organism>
<dbReference type="Proteomes" id="UP000215223">
    <property type="component" value="Unassembled WGS sequence"/>
</dbReference>
<evidence type="ECO:0000256" key="1">
    <source>
        <dbReference type="SAM" id="MobiDB-lite"/>
    </source>
</evidence>
<dbReference type="GO" id="GO:0006631">
    <property type="term" value="P:fatty acid metabolic process"/>
    <property type="evidence" value="ECO:0007669"/>
    <property type="project" value="InterPro"/>
</dbReference>
<dbReference type="GO" id="GO:0070403">
    <property type="term" value="F:NAD+ binding"/>
    <property type="evidence" value="ECO:0007669"/>
    <property type="project" value="InterPro"/>
</dbReference>
<protein>
    <recommendedName>
        <fullName evidence="2">3-hydroxyacyl-CoA dehydrogenase NAD binding domain-containing protein</fullName>
    </recommendedName>
</protein>
<keyword evidence="4" id="KW-1185">Reference proteome</keyword>
<reference evidence="3 4" key="1">
    <citation type="submission" date="2017-07" db="EMBL/GenBank/DDBJ databases">
        <title>Amycolatopsis thailandensis Genome sequencing and assembly.</title>
        <authorList>
            <person name="Kaur N."/>
            <person name="Mayilraj S."/>
        </authorList>
    </citation>
    <scope>NUCLEOTIDE SEQUENCE [LARGE SCALE GENOMIC DNA]</scope>
    <source>
        <strain evidence="3 4">JCM 16380</strain>
    </source>
</reference>
<evidence type="ECO:0000313" key="4">
    <source>
        <dbReference type="Proteomes" id="UP000215223"/>
    </source>
</evidence>
<dbReference type="EMBL" id="NMQT01000099">
    <property type="protein sequence ID" value="OXM50622.1"/>
    <property type="molecule type" value="Genomic_DNA"/>
</dbReference>
<proteinExistence type="predicted"/>
<gene>
    <name evidence="3" type="ORF">CFP71_27115</name>
</gene>
<evidence type="ECO:0000313" key="3">
    <source>
        <dbReference type="EMBL" id="OXM50622.1"/>
    </source>
</evidence>
<dbReference type="AlphaFoldDB" id="A0A229RVD6"/>
<dbReference type="Pfam" id="PF02737">
    <property type="entry name" value="3HCDH_N"/>
    <property type="match status" value="1"/>
</dbReference>
<evidence type="ECO:0000259" key="2">
    <source>
        <dbReference type="Pfam" id="PF02737"/>
    </source>
</evidence>
<sequence>MLARVTIVDDLSALPVSAQLIVEAVPERPNLKIDVLTCAEKVLGEQAVLPWPHRLVNPGTILSWHRHLVPAKWTLPTPGGPATGRRLDCQADRTDSHGEPQLGL</sequence>
<dbReference type="Gene3D" id="3.40.50.720">
    <property type="entry name" value="NAD(P)-binding Rossmann-like Domain"/>
    <property type="match status" value="1"/>
</dbReference>
<feature type="region of interest" description="Disordered" evidence="1">
    <location>
        <begin position="75"/>
        <end position="104"/>
    </location>
</feature>